<evidence type="ECO:0000313" key="2">
    <source>
        <dbReference type="Proteomes" id="UP000828390"/>
    </source>
</evidence>
<reference evidence="1" key="1">
    <citation type="journal article" date="2019" name="bioRxiv">
        <title>The Genome of the Zebra Mussel, Dreissena polymorpha: A Resource for Invasive Species Research.</title>
        <authorList>
            <person name="McCartney M.A."/>
            <person name="Auch B."/>
            <person name="Kono T."/>
            <person name="Mallez S."/>
            <person name="Zhang Y."/>
            <person name="Obille A."/>
            <person name="Becker A."/>
            <person name="Abrahante J.E."/>
            <person name="Garbe J."/>
            <person name="Badalamenti J.P."/>
            <person name="Herman A."/>
            <person name="Mangelson H."/>
            <person name="Liachko I."/>
            <person name="Sullivan S."/>
            <person name="Sone E.D."/>
            <person name="Koren S."/>
            <person name="Silverstein K.A.T."/>
            <person name="Beckman K.B."/>
            <person name="Gohl D.M."/>
        </authorList>
    </citation>
    <scope>NUCLEOTIDE SEQUENCE</scope>
    <source>
        <strain evidence="1">Duluth1</strain>
        <tissue evidence="1">Whole animal</tissue>
    </source>
</reference>
<gene>
    <name evidence="1" type="ORF">DPMN_170014</name>
</gene>
<sequence length="56" mass="6134">MTDRQAQNNIPPITRSRGIKKSILCPPNYMEVTSSIPTEGVFLKSLPLTKSTGSTQ</sequence>
<evidence type="ECO:0000313" key="1">
    <source>
        <dbReference type="EMBL" id="KAH3768798.1"/>
    </source>
</evidence>
<protein>
    <submittedName>
        <fullName evidence="1">Uncharacterized protein</fullName>
    </submittedName>
</protein>
<dbReference type="Proteomes" id="UP000828390">
    <property type="component" value="Unassembled WGS sequence"/>
</dbReference>
<keyword evidence="2" id="KW-1185">Reference proteome</keyword>
<proteinExistence type="predicted"/>
<accession>A0A9D4IE72</accession>
<reference evidence="1" key="2">
    <citation type="submission" date="2020-11" db="EMBL/GenBank/DDBJ databases">
        <authorList>
            <person name="McCartney M.A."/>
            <person name="Auch B."/>
            <person name="Kono T."/>
            <person name="Mallez S."/>
            <person name="Becker A."/>
            <person name="Gohl D.M."/>
            <person name="Silverstein K.A.T."/>
            <person name="Koren S."/>
            <person name="Bechman K.B."/>
            <person name="Herman A."/>
            <person name="Abrahante J.E."/>
            <person name="Garbe J."/>
        </authorList>
    </citation>
    <scope>NUCLEOTIDE SEQUENCE</scope>
    <source>
        <strain evidence="1">Duluth1</strain>
        <tissue evidence="1">Whole animal</tissue>
    </source>
</reference>
<organism evidence="1 2">
    <name type="scientific">Dreissena polymorpha</name>
    <name type="common">Zebra mussel</name>
    <name type="synonym">Mytilus polymorpha</name>
    <dbReference type="NCBI Taxonomy" id="45954"/>
    <lineage>
        <taxon>Eukaryota</taxon>
        <taxon>Metazoa</taxon>
        <taxon>Spiralia</taxon>
        <taxon>Lophotrochozoa</taxon>
        <taxon>Mollusca</taxon>
        <taxon>Bivalvia</taxon>
        <taxon>Autobranchia</taxon>
        <taxon>Heteroconchia</taxon>
        <taxon>Euheterodonta</taxon>
        <taxon>Imparidentia</taxon>
        <taxon>Neoheterodontei</taxon>
        <taxon>Myida</taxon>
        <taxon>Dreissenoidea</taxon>
        <taxon>Dreissenidae</taxon>
        <taxon>Dreissena</taxon>
    </lineage>
</organism>
<name>A0A9D4IE72_DREPO</name>
<dbReference type="AlphaFoldDB" id="A0A9D4IE72"/>
<dbReference type="EMBL" id="JAIWYP010000009">
    <property type="protein sequence ID" value="KAH3768798.1"/>
    <property type="molecule type" value="Genomic_DNA"/>
</dbReference>
<comment type="caution">
    <text evidence="1">The sequence shown here is derived from an EMBL/GenBank/DDBJ whole genome shotgun (WGS) entry which is preliminary data.</text>
</comment>